<proteinExistence type="predicted"/>
<dbReference type="Proteomes" id="UP000277928">
    <property type="component" value="Unassembled WGS sequence"/>
</dbReference>
<dbReference type="Pfam" id="PF00642">
    <property type="entry name" value="zf-CCCH"/>
    <property type="match status" value="1"/>
</dbReference>
<dbReference type="Pfam" id="PF14608">
    <property type="entry name" value="zf-CCCH_2"/>
    <property type="match status" value="2"/>
</dbReference>
<protein>
    <recommendedName>
        <fullName evidence="7">C3H1-type domain-containing protein</fullName>
    </recommendedName>
</protein>
<reference evidence="8 9" key="1">
    <citation type="submission" date="2018-08" db="EMBL/GenBank/DDBJ databases">
        <authorList>
            <person name="Laetsch R D."/>
            <person name="Stevens L."/>
            <person name="Kumar S."/>
            <person name="Blaxter L. M."/>
        </authorList>
    </citation>
    <scope>NUCLEOTIDE SEQUENCE [LARGE SCALE GENOMIC DNA]</scope>
</reference>
<evidence type="ECO:0000313" key="9">
    <source>
        <dbReference type="Proteomes" id="UP000277928"/>
    </source>
</evidence>
<feature type="compositionally biased region" description="Basic and acidic residues" evidence="6">
    <location>
        <begin position="172"/>
        <end position="201"/>
    </location>
</feature>
<keyword evidence="1 5" id="KW-0479">Metal-binding</keyword>
<dbReference type="OMA" id="GEFPCKA"/>
<feature type="region of interest" description="Disordered" evidence="6">
    <location>
        <begin position="159"/>
        <end position="244"/>
    </location>
</feature>
<evidence type="ECO:0000256" key="5">
    <source>
        <dbReference type="PROSITE-ProRule" id="PRU00723"/>
    </source>
</evidence>
<feature type="compositionally biased region" description="Low complexity" evidence="6">
    <location>
        <begin position="803"/>
        <end position="818"/>
    </location>
</feature>
<dbReference type="PANTHER" id="PTHR13119:SF12">
    <property type="entry name" value="PROTEIN SUPPRESSOR OF SABLE"/>
    <property type="match status" value="1"/>
</dbReference>
<feature type="region of interest" description="Disordered" evidence="6">
    <location>
        <begin position="614"/>
        <end position="656"/>
    </location>
</feature>
<gene>
    <name evidence="8" type="ORF">NLS_LOCUS7420</name>
</gene>
<organism evidence="8 9">
    <name type="scientific">Litomosoides sigmodontis</name>
    <name type="common">Filarial nematode worm</name>
    <dbReference type="NCBI Taxonomy" id="42156"/>
    <lineage>
        <taxon>Eukaryota</taxon>
        <taxon>Metazoa</taxon>
        <taxon>Ecdysozoa</taxon>
        <taxon>Nematoda</taxon>
        <taxon>Chromadorea</taxon>
        <taxon>Rhabditida</taxon>
        <taxon>Spirurina</taxon>
        <taxon>Spiruromorpha</taxon>
        <taxon>Filarioidea</taxon>
        <taxon>Onchocercidae</taxon>
        <taxon>Litomosoides</taxon>
    </lineage>
</organism>
<evidence type="ECO:0000259" key="7">
    <source>
        <dbReference type="PROSITE" id="PS50103"/>
    </source>
</evidence>
<feature type="domain" description="C3H1-type" evidence="7">
    <location>
        <begin position="256"/>
        <end position="283"/>
    </location>
</feature>
<keyword evidence="3 5" id="KW-0863">Zinc-finger</keyword>
<evidence type="ECO:0000256" key="3">
    <source>
        <dbReference type="ARBA" id="ARBA00022771"/>
    </source>
</evidence>
<dbReference type="GO" id="GO:0003723">
    <property type="term" value="F:RNA binding"/>
    <property type="evidence" value="ECO:0007669"/>
    <property type="project" value="InterPro"/>
</dbReference>
<feature type="compositionally biased region" description="Acidic residues" evidence="6">
    <location>
        <begin position="68"/>
        <end position="83"/>
    </location>
</feature>
<dbReference type="GO" id="GO:0008270">
    <property type="term" value="F:zinc ion binding"/>
    <property type="evidence" value="ECO:0007669"/>
    <property type="project" value="UniProtKB-KW"/>
</dbReference>
<dbReference type="OrthoDB" id="411372at2759"/>
<name>A0A3P6V7B3_LITSI</name>
<sequence length="849" mass="92778">MISQFLVAYWSFDPSVVLLYNHEINEESDALTMVDVVMAGSLEEYEFSGAVRGDVEMESKTIAEVEDGELPEEGEICDDEDAEGRDLETTEDRETAQAVSPVVSLNQSPSRKPRDLDKEMANARGAEGSMLSSWMTGVKQRAKPGMTTIASPTVDANEEYYGYGNNSPSDGTGDKDYRNRGGDSADKDYRWIRDEDGHRGSGDVNEFGDSDYRAGSPKIDRRRRRSLSPTYGGPKRPKHSPPVRGCYRGRGFRGRWGDRQICKFFREGYCRDGDGCSYSHDAADSGRKAELCKFYQQGFCKKGLQCPLLHGEYPCKAFHKGECSKDPCQFSHLPLNSFTQPIFDQMMKDDELASRIAIPQGPLKRRVLLPGGPSSSPGTQPAVSAVVTVTADGGITGGVIPPPAVVVPTLSSGAPVTISQPQLVIPPPLTANPTPYPAFFPHHSVPPTAVVNPASLSNSVPALAPPQPVQSATVSLQQYSASVEKRNSVEDEEDNSFNINKMLEQITAKVKKDDAMDESPASPPMFNLGAVVGENAPTIPETNVVAWRLRPVDDIPSPQTNIDSQILQMSLTDAGLRNDPRIKKALSSQFDAFTNSLMNATPPPLPQPAQIFAQQSNTTASTSATQSTVLSIPKEESNASRLSDPRMSSINRDPRKRMTVADPRVMGIGGDSRLVSTMIPTLDPRLAPPGGVVQMGQIPTTSTSRVGADNLYGTSMQTTTQNRDQDHRLHSFGYENSHIEEHSAERVSSYESRRGSGGSWMPQIRAAVDSRQVKRYIIGGYRSELNSQDRDERAVNRTRGEGTKSPSNNNSSATSATAILQAPLSLREKRKNNEYESPLSRIPEKTRWT</sequence>
<dbReference type="Gene3D" id="3.30.1370.210">
    <property type="match status" value="1"/>
</dbReference>
<accession>A0A3P6V7B3</accession>
<keyword evidence="4 5" id="KW-0862">Zinc</keyword>
<feature type="compositionally biased region" description="Basic and acidic residues" evidence="6">
    <location>
        <begin position="84"/>
        <end position="95"/>
    </location>
</feature>
<dbReference type="InterPro" id="IPR000571">
    <property type="entry name" value="Znf_CCCH"/>
</dbReference>
<feature type="domain" description="C3H1-type" evidence="7">
    <location>
        <begin position="286"/>
        <end position="313"/>
    </location>
</feature>
<feature type="compositionally biased region" description="Low complexity" evidence="6">
    <location>
        <begin position="614"/>
        <end position="628"/>
    </location>
</feature>
<keyword evidence="9" id="KW-1185">Reference proteome</keyword>
<evidence type="ECO:0000256" key="6">
    <source>
        <dbReference type="SAM" id="MobiDB-lite"/>
    </source>
</evidence>
<evidence type="ECO:0000256" key="2">
    <source>
        <dbReference type="ARBA" id="ARBA00022737"/>
    </source>
</evidence>
<dbReference type="SUPFAM" id="SSF90229">
    <property type="entry name" value="CCCH zinc finger"/>
    <property type="match status" value="3"/>
</dbReference>
<feature type="region of interest" description="Disordered" evidence="6">
    <location>
        <begin position="741"/>
        <end position="760"/>
    </location>
</feature>
<dbReference type="EMBL" id="UYRX01000764">
    <property type="protein sequence ID" value="VDK86051.1"/>
    <property type="molecule type" value="Genomic_DNA"/>
</dbReference>
<evidence type="ECO:0000256" key="1">
    <source>
        <dbReference type="ARBA" id="ARBA00022723"/>
    </source>
</evidence>
<feature type="region of interest" description="Disordered" evidence="6">
    <location>
        <begin position="68"/>
        <end position="117"/>
    </location>
</feature>
<feature type="region of interest" description="Disordered" evidence="6">
    <location>
        <begin position="787"/>
        <end position="849"/>
    </location>
</feature>
<dbReference type="GO" id="GO:0005634">
    <property type="term" value="C:nucleus"/>
    <property type="evidence" value="ECO:0007669"/>
    <property type="project" value="TreeGrafter"/>
</dbReference>
<dbReference type="InterPro" id="IPR036855">
    <property type="entry name" value="Znf_CCCH_sf"/>
</dbReference>
<feature type="zinc finger region" description="C3H1-type" evidence="5">
    <location>
        <begin position="286"/>
        <end position="313"/>
    </location>
</feature>
<dbReference type="STRING" id="42156.A0A3P6V7B3"/>
<feature type="compositionally biased region" description="Basic and acidic residues" evidence="6">
    <location>
        <begin position="787"/>
        <end position="802"/>
    </location>
</feature>
<dbReference type="PANTHER" id="PTHR13119">
    <property type="entry name" value="ZINC FINGER CCCH DOMAIN-CONTAINING PROTEI"/>
    <property type="match status" value="1"/>
</dbReference>
<feature type="zinc finger region" description="C3H1-type" evidence="5">
    <location>
        <begin position="256"/>
        <end position="283"/>
    </location>
</feature>
<feature type="domain" description="C3H1-type" evidence="7">
    <location>
        <begin position="314"/>
        <end position="335"/>
    </location>
</feature>
<dbReference type="SMART" id="SM00356">
    <property type="entry name" value="ZnF_C3H1"/>
    <property type="match status" value="3"/>
</dbReference>
<dbReference type="PROSITE" id="PS50103">
    <property type="entry name" value="ZF_C3H1"/>
    <property type="match status" value="3"/>
</dbReference>
<evidence type="ECO:0000313" key="8">
    <source>
        <dbReference type="EMBL" id="VDK86051.1"/>
    </source>
</evidence>
<dbReference type="GO" id="GO:0045892">
    <property type="term" value="P:negative regulation of DNA-templated transcription"/>
    <property type="evidence" value="ECO:0007669"/>
    <property type="project" value="InterPro"/>
</dbReference>
<keyword evidence="2" id="KW-0677">Repeat</keyword>
<dbReference type="InterPro" id="IPR045124">
    <property type="entry name" value="Su(sable)-like"/>
</dbReference>
<evidence type="ECO:0000256" key="4">
    <source>
        <dbReference type="ARBA" id="ARBA00022833"/>
    </source>
</evidence>
<feature type="zinc finger region" description="C3H1-type" evidence="5">
    <location>
        <begin position="314"/>
        <end position="335"/>
    </location>
</feature>
<dbReference type="AlphaFoldDB" id="A0A3P6V7B3"/>